<dbReference type="GO" id="GO:0004175">
    <property type="term" value="F:endopeptidase activity"/>
    <property type="evidence" value="ECO:0007669"/>
    <property type="project" value="TreeGrafter"/>
</dbReference>
<gene>
    <name evidence="2" type="ORF">C8N46_102381</name>
</gene>
<dbReference type="GO" id="GO:0006508">
    <property type="term" value="P:proteolysis"/>
    <property type="evidence" value="ECO:0007669"/>
    <property type="project" value="InterPro"/>
</dbReference>
<keyword evidence="3" id="KW-1185">Reference proteome</keyword>
<name>A0A2T6C3T0_9FLAO</name>
<organism evidence="2 3">
    <name type="scientific">Kordia periserrulae</name>
    <dbReference type="NCBI Taxonomy" id="701523"/>
    <lineage>
        <taxon>Bacteria</taxon>
        <taxon>Pseudomonadati</taxon>
        <taxon>Bacteroidota</taxon>
        <taxon>Flavobacteriia</taxon>
        <taxon>Flavobacteriales</taxon>
        <taxon>Flavobacteriaceae</taxon>
        <taxon>Kordia</taxon>
    </lineage>
</organism>
<comment type="caution">
    <text evidence="2">The sequence shown here is derived from an EMBL/GenBank/DDBJ whole genome shotgun (WGS) entry which is preliminary data.</text>
</comment>
<dbReference type="InterPro" id="IPR029045">
    <property type="entry name" value="ClpP/crotonase-like_dom_sf"/>
</dbReference>
<dbReference type="AlphaFoldDB" id="A0A2T6C3T0"/>
<dbReference type="Proteomes" id="UP000244090">
    <property type="component" value="Unassembled WGS sequence"/>
</dbReference>
<accession>A0A2T6C3T0</accession>
<reference evidence="2 3" key="1">
    <citation type="submission" date="2018-04" db="EMBL/GenBank/DDBJ databases">
        <title>Genomic Encyclopedia of Archaeal and Bacterial Type Strains, Phase II (KMG-II): from individual species to whole genera.</title>
        <authorList>
            <person name="Goeker M."/>
        </authorList>
    </citation>
    <scope>NUCLEOTIDE SEQUENCE [LARGE SCALE GENOMIC DNA]</scope>
    <source>
        <strain evidence="2 3">DSM 25731</strain>
    </source>
</reference>
<dbReference type="RefSeq" id="WP_108113951.1">
    <property type="nucleotide sequence ID" value="NZ_QBKT01000002.1"/>
</dbReference>
<evidence type="ECO:0000259" key="1">
    <source>
        <dbReference type="SMART" id="SM00245"/>
    </source>
</evidence>
<dbReference type="PANTHER" id="PTHR32060">
    <property type="entry name" value="TAIL-SPECIFIC PROTEASE"/>
    <property type="match status" value="1"/>
</dbReference>
<protein>
    <submittedName>
        <fullName evidence="2">Peptidase S41-like protein</fullName>
    </submittedName>
</protein>
<evidence type="ECO:0000313" key="3">
    <source>
        <dbReference type="Proteomes" id="UP000244090"/>
    </source>
</evidence>
<dbReference type="PANTHER" id="PTHR32060:SF22">
    <property type="entry name" value="CARBOXYL-TERMINAL-PROCESSING PEPTIDASE 3, CHLOROPLASTIC"/>
    <property type="match status" value="1"/>
</dbReference>
<dbReference type="OrthoDB" id="6397760at2"/>
<sequence length="461" mass="52890">MKTIFLSLLIICTTSHSFGQSKTQFTKQQVTDDLEYLYTSLQKTHYNIHTYTTKETLDTTYQTLKNSLQKETYNLLETTSIFQRMISAVNNGHTEIDFPAQSYINYAQNGGTIFPLEIAFENGNSFVRKNWSATDEIPVGAKILSINGQSMETILAKIYPQVSAERLYFKHAKIEVYSFPRYYWQVFGQQDEFEVEIETDNRTETYTVKAIQVINDYEMKRTDVLNAQMKLEMFRQTAYLNPGNFSGDEAKYQQFMDSAFQKINSENIKNLIIDLRNNGGGNDSFSDYLVSYIADKPFRWSSKFEVKASEILKNHIRSQNNPPSDFSKAILSHENGAIFEYKFEKYQPQPLEKRFTGLVFVLVNRQSHSQATVTATQIQDYGLGMIIGEETGEYSSLCASQLIYKLPITGISVKVSKGFMTRPSGILELKGVQPDIVIKDHLLDENDEILEETLRIIAELR</sequence>
<dbReference type="GO" id="GO:0008236">
    <property type="term" value="F:serine-type peptidase activity"/>
    <property type="evidence" value="ECO:0007669"/>
    <property type="project" value="InterPro"/>
</dbReference>
<dbReference type="SMART" id="SM00245">
    <property type="entry name" value="TSPc"/>
    <property type="match status" value="1"/>
</dbReference>
<dbReference type="EMBL" id="QBKT01000002">
    <property type="protein sequence ID" value="PTX62980.1"/>
    <property type="molecule type" value="Genomic_DNA"/>
</dbReference>
<dbReference type="SUPFAM" id="SSF52096">
    <property type="entry name" value="ClpP/crotonase"/>
    <property type="match status" value="1"/>
</dbReference>
<feature type="domain" description="Tail specific protease" evidence="1">
    <location>
        <begin position="226"/>
        <end position="439"/>
    </location>
</feature>
<dbReference type="Pfam" id="PF03572">
    <property type="entry name" value="Peptidase_S41"/>
    <property type="match status" value="1"/>
</dbReference>
<evidence type="ECO:0000313" key="2">
    <source>
        <dbReference type="EMBL" id="PTX62980.1"/>
    </source>
</evidence>
<dbReference type="InterPro" id="IPR005151">
    <property type="entry name" value="Tail-specific_protease"/>
</dbReference>
<proteinExistence type="predicted"/>
<dbReference type="Gene3D" id="3.90.226.10">
    <property type="entry name" value="2-enoyl-CoA Hydratase, Chain A, domain 1"/>
    <property type="match status" value="1"/>
</dbReference>